<organism evidence="4 5">
    <name type="scientific">Candidatus Muproteobacteria bacterium RBG_16_65_34</name>
    <dbReference type="NCBI Taxonomy" id="1817760"/>
    <lineage>
        <taxon>Bacteria</taxon>
        <taxon>Pseudomonadati</taxon>
        <taxon>Pseudomonadota</taxon>
        <taxon>Candidatus Muproteobacteria</taxon>
    </lineage>
</organism>
<proteinExistence type="predicted"/>
<comment type="caution">
    <text evidence="4">The sequence shown here is derived from an EMBL/GenBank/DDBJ whole genome shotgun (WGS) entry which is preliminary data.</text>
</comment>
<evidence type="ECO:0008006" key="6">
    <source>
        <dbReference type="Google" id="ProtNLM"/>
    </source>
</evidence>
<feature type="region of interest" description="Disordered" evidence="2">
    <location>
        <begin position="268"/>
        <end position="290"/>
    </location>
</feature>
<dbReference type="Proteomes" id="UP000178885">
    <property type="component" value="Unassembled WGS sequence"/>
</dbReference>
<feature type="transmembrane region" description="Helical" evidence="3">
    <location>
        <begin position="33"/>
        <end position="55"/>
    </location>
</feature>
<evidence type="ECO:0000313" key="5">
    <source>
        <dbReference type="Proteomes" id="UP000178885"/>
    </source>
</evidence>
<evidence type="ECO:0000313" key="4">
    <source>
        <dbReference type="EMBL" id="OGI47981.1"/>
    </source>
</evidence>
<feature type="compositionally biased region" description="Basic residues" evidence="2">
    <location>
        <begin position="274"/>
        <end position="290"/>
    </location>
</feature>
<protein>
    <recommendedName>
        <fullName evidence="6">DUF4407 domain-containing protein</fullName>
    </recommendedName>
</protein>
<reference evidence="4 5" key="1">
    <citation type="journal article" date="2016" name="Nat. Commun.">
        <title>Thousands of microbial genomes shed light on interconnected biogeochemical processes in an aquifer system.</title>
        <authorList>
            <person name="Anantharaman K."/>
            <person name="Brown C.T."/>
            <person name="Hug L.A."/>
            <person name="Sharon I."/>
            <person name="Castelle C.J."/>
            <person name="Probst A.J."/>
            <person name="Thomas B.C."/>
            <person name="Singh A."/>
            <person name="Wilkins M.J."/>
            <person name="Karaoz U."/>
            <person name="Brodie E.L."/>
            <person name="Williams K.H."/>
            <person name="Hubbard S.S."/>
            <person name="Banfield J.F."/>
        </authorList>
    </citation>
    <scope>NUCLEOTIDE SEQUENCE [LARGE SCALE GENOMIC DNA]</scope>
</reference>
<keyword evidence="3" id="KW-0812">Transmembrane</keyword>
<dbReference type="AlphaFoldDB" id="A0A1F6TS74"/>
<sequence length="290" mass="32705">MFFFLLILVTTGLVGVAAFFSVVGIASMFAYNYVPALVMGVTLESGKIAVAVYLYRYWRLIPPVFKSILVMFLVVLMFITSVGVFGYLSQGYQKTSEEYKIMSLELQNLEDEHTAKKARAQELNRQIEQLPTEFVGGKIRLAREFGDELAELRDRTNLVGLRVQELRVKRLAYESHIGPIAYFARMVEIPQDTVVFYAILLLVFVADPLAVTLTIAVNMALIRFWDRRAGSRHVAAEPQSGVFAAVLERARTAALKSYGLTFDREENGSWKGGATRKKKKTTSKTTTRRH</sequence>
<keyword evidence="1" id="KW-0175">Coiled coil</keyword>
<evidence type="ECO:0000256" key="1">
    <source>
        <dbReference type="SAM" id="Coils"/>
    </source>
</evidence>
<keyword evidence="3" id="KW-1133">Transmembrane helix</keyword>
<feature type="transmembrane region" description="Helical" evidence="3">
    <location>
        <begin position="67"/>
        <end position="88"/>
    </location>
</feature>
<accession>A0A1F6TS74</accession>
<gene>
    <name evidence="4" type="ORF">A2151_05115</name>
</gene>
<name>A0A1F6TS74_9PROT</name>
<evidence type="ECO:0000256" key="3">
    <source>
        <dbReference type="SAM" id="Phobius"/>
    </source>
</evidence>
<dbReference type="EMBL" id="MFSU01000040">
    <property type="protein sequence ID" value="OGI47981.1"/>
    <property type="molecule type" value="Genomic_DNA"/>
</dbReference>
<evidence type="ECO:0000256" key="2">
    <source>
        <dbReference type="SAM" id="MobiDB-lite"/>
    </source>
</evidence>
<keyword evidence="3" id="KW-0472">Membrane</keyword>
<feature type="coiled-coil region" evidence="1">
    <location>
        <begin position="92"/>
        <end position="126"/>
    </location>
</feature>
<feature type="transmembrane region" description="Helical" evidence="3">
    <location>
        <begin position="194"/>
        <end position="222"/>
    </location>
</feature>